<evidence type="ECO:0000256" key="2">
    <source>
        <dbReference type="ARBA" id="ARBA00004496"/>
    </source>
</evidence>
<dbReference type="InterPro" id="IPR036388">
    <property type="entry name" value="WH-like_DNA-bd_sf"/>
</dbReference>
<dbReference type="SUPFAM" id="SSF46785">
    <property type="entry name" value="Winged helix' DNA-binding domain"/>
    <property type="match status" value="1"/>
</dbReference>
<comment type="similarity">
    <text evidence="3">Belongs to the CSN4 family.</text>
</comment>
<name>A0A0G4FH25_9ALVE</name>
<evidence type="ECO:0000256" key="7">
    <source>
        <dbReference type="ARBA" id="ARBA00023242"/>
    </source>
</evidence>
<accession>A0A0G4FH25</accession>
<dbReference type="GO" id="GO:0008180">
    <property type="term" value="C:COP9 signalosome"/>
    <property type="evidence" value="ECO:0007669"/>
    <property type="project" value="UniProtKB-KW"/>
</dbReference>
<dbReference type="PhylomeDB" id="A0A0G4FH25"/>
<dbReference type="GO" id="GO:0005829">
    <property type="term" value="C:cytosol"/>
    <property type="evidence" value="ECO:0007669"/>
    <property type="project" value="TreeGrafter"/>
</dbReference>
<evidence type="ECO:0000256" key="1">
    <source>
        <dbReference type="ARBA" id="ARBA00004123"/>
    </source>
</evidence>
<organism evidence="9">
    <name type="scientific">Chromera velia CCMP2878</name>
    <dbReference type="NCBI Taxonomy" id="1169474"/>
    <lineage>
        <taxon>Eukaryota</taxon>
        <taxon>Sar</taxon>
        <taxon>Alveolata</taxon>
        <taxon>Colpodellida</taxon>
        <taxon>Chromeraceae</taxon>
        <taxon>Chromera</taxon>
    </lineage>
</organism>
<dbReference type="PROSITE" id="PS50250">
    <property type="entry name" value="PCI"/>
    <property type="match status" value="1"/>
</dbReference>
<evidence type="ECO:0000259" key="8">
    <source>
        <dbReference type="PROSITE" id="PS50250"/>
    </source>
</evidence>
<proteinExistence type="inferred from homology"/>
<protein>
    <recommendedName>
        <fullName evidence="4">COP9 signalosome complex subunit 4</fullName>
    </recommendedName>
</protein>
<evidence type="ECO:0000256" key="5">
    <source>
        <dbReference type="ARBA" id="ARBA00022490"/>
    </source>
</evidence>
<dbReference type="InterPro" id="IPR000717">
    <property type="entry name" value="PCI_dom"/>
</dbReference>
<dbReference type="Gene3D" id="1.10.10.10">
    <property type="entry name" value="Winged helix-like DNA-binding domain superfamily/Winged helix DNA-binding domain"/>
    <property type="match status" value="1"/>
</dbReference>
<dbReference type="InterPro" id="IPR040134">
    <property type="entry name" value="PSMD12/CSN4"/>
</dbReference>
<dbReference type="InterPro" id="IPR054559">
    <property type="entry name" value="PSMD12-CSN4-like_N"/>
</dbReference>
<feature type="domain" description="PCI" evidence="8">
    <location>
        <begin position="196"/>
        <end position="361"/>
    </location>
</feature>
<dbReference type="PANTHER" id="PTHR10855">
    <property type="entry name" value="26S PROTEASOME NON-ATPASE REGULATORY SUBUNIT 12/COP9 SIGNALOSOME COMPLEX SUBUNIT 4"/>
    <property type="match status" value="1"/>
</dbReference>
<dbReference type="InterPro" id="IPR036390">
    <property type="entry name" value="WH_DNA-bd_sf"/>
</dbReference>
<dbReference type="Pfam" id="PF22241">
    <property type="entry name" value="PSMD12-CSN4_N"/>
    <property type="match status" value="1"/>
</dbReference>
<evidence type="ECO:0000313" key="9">
    <source>
        <dbReference type="EMBL" id="CEM12765.1"/>
    </source>
</evidence>
<dbReference type="PANTHER" id="PTHR10855:SF2">
    <property type="entry name" value="COP9 SIGNALOSOME COMPLEX SUBUNIT 4"/>
    <property type="match status" value="1"/>
</dbReference>
<reference evidence="9" key="1">
    <citation type="submission" date="2014-11" db="EMBL/GenBank/DDBJ databases">
        <authorList>
            <person name="Otto D Thomas"/>
            <person name="Naeem Raeece"/>
        </authorList>
    </citation>
    <scope>NUCLEOTIDE SEQUENCE</scope>
</reference>
<gene>
    <name evidence="9" type="ORF">Cvel_16961</name>
</gene>
<dbReference type="EMBL" id="CDMZ01000365">
    <property type="protein sequence ID" value="CEM12765.1"/>
    <property type="molecule type" value="Genomic_DNA"/>
</dbReference>
<evidence type="ECO:0000256" key="6">
    <source>
        <dbReference type="ARBA" id="ARBA00022790"/>
    </source>
</evidence>
<dbReference type="AlphaFoldDB" id="A0A0G4FH25"/>
<keyword evidence="7" id="KW-0539">Nucleus</keyword>
<dbReference type="VEuPathDB" id="CryptoDB:Cvel_16961"/>
<keyword evidence="6" id="KW-0736">Signalosome</keyword>
<evidence type="ECO:0000256" key="3">
    <source>
        <dbReference type="ARBA" id="ARBA00010417"/>
    </source>
</evidence>
<dbReference type="Pfam" id="PF01399">
    <property type="entry name" value="PCI"/>
    <property type="match status" value="1"/>
</dbReference>
<keyword evidence="5" id="KW-0963">Cytoplasm</keyword>
<sequence length="394" mass="44528">MSVQQALDAISARGDQNQRMREMVALPLKYIEAKDVQSLQTLVDLMLSEDSKYTLFARQVIHEIASKLDQLPAEALKAVAEFAMTRLRSRVASYEEEDMMFREKYSDILREEGRFIEAAKCLSAINIERAKTVDDRCDKLITIAECFLEEDDSVSAEAYCNKAGMIVHEVENKVIELRYRVTYARILDSKRQFLLAANKYFELSLNPFGMEIDTQDLFQLLCDAATCCVLAPAGPQRSRLLNSLMKEDRIRSVPAFEMVKKMYLQRIVTPADLQAFSSTLKEHQVATDKEGVTYLERAVLQHNVLAASRVYKNMRLESFGALLGVEPLKAEKIATKMIREARMEGSVDQKAGIIHFAQMEGQELVSWDCQIQRVCEKVNALAADAAQLMGKAAV</sequence>
<comment type="subcellular location">
    <subcellularLocation>
        <location evidence="2">Cytoplasm</location>
    </subcellularLocation>
    <subcellularLocation>
        <location evidence="1">Nucleus</location>
    </subcellularLocation>
</comment>
<evidence type="ECO:0000256" key="4">
    <source>
        <dbReference type="ARBA" id="ARBA00014881"/>
    </source>
</evidence>
<dbReference type="SMART" id="SM00088">
    <property type="entry name" value="PINT"/>
    <property type="match status" value="1"/>
</dbReference>